<proteinExistence type="predicted"/>
<evidence type="ECO:0000313" key="12">
    <source>
        <dbReference type="EMBL" id="KAH7433086.1"/>
    </source>
</evidence>
<reference evidence="12" key="1">
    <citation type="submission" date="2021-08" db="EMBL/GenBank/DDBJ databases">
        <title>WGS assembly of Ceratopteris richardii.</title>
        <authorList>
            <person name="Marchant D.B."/>
            <person name="Chen G."/>
            <person name="Jenkins J."/>
            <person name="Shu S."/>
            <person name="Leebens-Mack J."/>
            <person name="Grimwood J."/>
            <person name="Schmutz J."/>
            <person name="Soltis P."/>
            <person name="Soltis D."/>
            <person name="Chen Z.-H."/>
        </authorList>
    </citation>
    <scope>NUCLEOTIDE SEQUENCE</scope>
    <source>
        <strain evidence="12">Whitten #5841</strain>
        <tissue evidence="12">Leaf</tissue>
    </source>
</reference>
<feature type="compositionally biased region" description="Polar residues" evidence="10">
    <location>
        <begin position="39"/>
        <end position="53"/>
    </location>
</feature>
<comment type="subcellular location">
    <subcellularLocation>
        <location evidence="2">Cytoplasm</location>
    </subcellularLocation>
    <subcellularLocation>
        <location evidence="1">Nucleus</location>
    </subcellularLocation>
</comment>
<evidence type="ECO:0000256" key="1">
    <source>
        <dbReference type="ARBA" id="ARBA00004123"/>
    </source>
</evidence>
<keyword evidence="8" id="KW-0804">Transcription</keyword>
<dbReference type="GO" id="GO:0006355">
    <property type="term" value="P:regulation of DNA-templated transcription"/>
    <property type="evidence" value="ECO:0007669"/>
    <property type="project" value="InterPro"/>
</dbReference>
<evidence type="ECO:0000256" key="4">
    <source>
        <dbReference type="ARBA" id="ARBA00022499"/>
    </source>
</evidence>
<evidence type="ECO:0000259" key="11">
    <source>
        <dbReference type="Pfam" id="PF10497"/>
    </source>
</evidence>
<feature type="domain" description="Zinc-finger" evidence="11">
    <location>
        <begin position="132"/>
        <end position="228"/>
    </location>
</feature>
<evidence type="ECO:0000256" key="5">
    <source>
        <dbReference type="ARBA" id="ARBA00022553"/>
    </source>
</evidence>
<keyword evidence="3" id="KW-0963">Cytoplasm</keyword>
<evidence type="ECO:0000256" key="3">
    <source>
        <dbReference type="ARBA" id="ARBA00022490"/>
    </source>
</evidence>
<gene>
    <name evidence="12" type="ORF">KP509_07G054500</name>
</gene>
<keyword evidence="6" id="KW-0832">Ubl conjugation</keyword>
<organism evidence="12 13">
    <name type="scientific">Ceratopteris richardii</name>
    <name type="common">Triangle waterfern</name>
    <dbReference type="NCBI Taxonomy" id="49495"/>
    <lineage>
        <taxon>Eukaryota</taxon>
        <taxon>Viridiplantae</taxon>
        <taxon>Streptophyta</taxon>
        <taxon>Embryophyta</taxon>
        <taxon>Tracheophyta</taxon>
        <taxon>Polypodiopsida</taxon>
        <taxon>Polypodiidae</taxon>
        <taxon>Polypodiales</taxon>
        <taxon>Pteridineae</taxon>
        <taxon>Pteridaceae</taxon>
        <taxon>Parkerioideae</taxon>
        <taxon>Ceratopteris</taxon>
    </lineage>
</organism>
<evidence type="ECO:0000256" key="2">
    <source>
        <dbReference type="ARBA" id="ARBA00004496"/>
    </source>
</evidence>
<accession>A0A8T2UGU5</accession>
<dbReference type="GO" id="GO:0005737">
    <property type="term" value="C:cytoplasm"/>
    <property type="evidence" value="ECO:0007669"/>
    <property type="project" value="UniProtKB-SubCell"/>
</dbReference>
<evidence type="ECO:0000256" key="6">
    <source>
        <dbReference type="ARBA" id="ARBA00022843"/>
    </source>
</evidence>
<dbReference type="OMA" id="CNKCELL"/>
<dbReference type="Pfam" id="PF10497">
    <property type="entry name" value="zf-4CXXC_R1"/>
    <property type="match status" value="1"/>
</dbReference>
<protein>
    <recommendedName>
        <fullName evidence="11">Zinc-finger domain-containing protein</fullName>
    </recommendedName>
</protein>
<evidence type="ECO:0000256" key="7">
    <source>
        <dbReference type="ARBA" id="ARBA00023015"/>
    </source>
</evidence>
<evidence type="ECO:0000256" key="9">
    <source>
        <dbReference type="ARBA" id="ARBA00023242"/>
    </source>
</evidence>
<dbReference type="GO" id="GO:0005634">
    <property type="term" value="C:nucleus"/>
    <property type="evidence" value="ECO:0007669"/>
    <property type="project" value="UniProtKB-SubCell"/>
</dbReference>
<dbReference type="Proteomes" id="UP000825935">
    <property type="component" value="Chromosome 7"/>
</dbReference>
<evidence type="ECO:0000256" key="10">
    <source>
        <dbReference type="SAM" id="MobiDB-lite"/>
    </source>
</evidence>
<keyword evidence="4" id="KW-1017">Isopeptide bond</keyword>
<evidence type="ECO:0000256" key="8">
    <source>
        <dbReference type="ARBA" id="ARBA00023163"/>
    </source>
</evidence>
<keyword evidence="13" id="KW-1185">Reference proteome</keyword>
<sequence>METPTTDYEQQRNARIGENKKRMQALGLLELSHSISSIQQTNKRSRKTYNVSASPPVRSVESTPRRRSSRLQGTPLPSYAEVTTVKEIEITADDRQTQPEIYTEEHEKLLGSYVQEWELFKDGFAEDGTRIYDSVRGKTCHQCRQKTLGLRTTCSRCCSLRGQFCGDCLFMRYGENVMEANNNKDWVCPGCRGICNCSFCRLRKGWAPTGSMYRLAQKLNYKSVAHYLVMTRRASDVNVERKEDAGNMPDGEETMSKVKPQPSQDVDESARVRRSLRYSSEEKRNIVTID</sequence>
<comment type="caution">
    <text evidence="12">The sequence shown here is derived from an EMBL/GenBank/DDBJ whole genome shotgun (WGS) entry which is preliminary data.</text>
</comment>
<dbReference type="PANTHER" id="PTHR31169">
    <property type="entry name" value="OS05G0300700 PROTEIN"/>
    <property type="match status" value="1"/>
</dbReference>
<keyword evidence="5" id="KW-0597">Phosphoprotein</keyword>
<name>A0A8T2UGU5_CERRI</name>
<dbReference type="EMBL" id="CM035412">
    <property type="protein sequence ID" value="KAH7433086.1"/>
    <property type="molecule type" value="Genomic_DNA"/>
</dbReference>
<evidence type="ECO:0000313" key="13">
    <source>
        <dbReference type="Proteomes" id="UP000825935"/>
    </source>
</evidence>
<keyword evidence="7" id="KW-0805">Transcription regulation</keyword>
<keyword evidence="9" id="KW-0539">Nucleus</keyword>
<dbReference type="AlphaFoldDB" id="A0A8T2UGU5"/>
<feature type="region of interest" description="Disordered" evidence="10">
    <location>
        <begin position="39"/>
        <end position="76"/>
    </location>
</feature>
<feature type="region of interest" description="Disordered" evidence="10">
    <location>
        <begin position="238"/>
        <end position="274"/>
    </location>
</feature>
<dbReference type="PANTHER" id="PTHR31169:SF23">
    <property type="entry name" value="OS03G0572250 PROTEIN"/>
    <property type="match status" value="1"/>
</dbReference>
<dbReference type="InterPro" id="IPR018866">
    <property type="entry name" value="Znf-4CXXC_R1"/>
</dbReference>
<dbReference type="InterPro" id="IPR040221">
    <property type="entry name" value="CDCA7/CDA7L"/>
</dbReference>
<dbReference type="OrthoDB" id="298344at2759"/>